<keyword evidence="3 7" id="KW-0812">Transmembrane</keyword>
<evidence type="ECO:0000256" key="7">
    <source>
        <dbReference type="SAM" id="Phobius"/>
    </source>
</evidence>
<comment type="subcellular location">
    <subcellularLocation>
        <location evidence="1">Membrane</location>
        <topology evidence="1">Multi-pass membrane protein</topology>
    </subcellularLocation>
</comment>
<dbReference type="InterPro" id="IPR030417">
    <property type="entry name" value="MS4A"/>
</dbReference>
<feature type="transmembrane region" description="Helical" evidence="7">
    <location>
        <begin position="57"/>
        <end position="84"/>
    </location>
</feature>
<dbReference type="Ensembl" id="ENSTNIT00000005662.1">
    <property type="protein sequence ID" value="ENSTNIP00000005515.1"/>
    <property type="gene ID" value="ENSTNIG00000002947.1"/>
</dbReference>
<evidence type="ECO:0000313" key="10">
    <source>
        <dbReference type="Proteomes" id="UP000007303"/>
    </source>
</evidence>
<evidence type="ECO:0000313" key="9">
    <source>
        <dbReference type="Ensembl" id="ENSTNIP00000005515.1"/>
    </source>
</evidence>
<keyword evidence="10" id="KW-1185">Reference proteome</keyword>
<comment type="similarity">
    <text evidence="2">Belongs to the MS4A family.</text>
</comment>
<evidence type="ECO:0000313" key="8">
    <source>
        <dbReference type="EMBL" id="CAF90099.1"/>
    </source>
</evidence>
<reference evidence="9" key="3">
    <citation type="submission" date="2025-05" db="UniProtKB">
        <authorList>
            <consortium name="Ensembl"/>
        </authorList>
    </citation>
    <scope>IDENTIFICATION</scope>
</reference>
<dbReference type="HOGENOM" id="CLU_069150_0_0_1"/>
<feature type="transmembrane region" description="Helical" evidence="7">
    <location>
        <begin position="116"/>
        <end position="139"/>
    </location>
</feature>
<name>Q4TAI3_TETNG</name>
<feature type="region of interest" description="Disordered" evidence="6">
    <location>
        <begin position="216"/>
        <end position="241"/>
    </location>
</feature>
<evidence type="ECO:0000256" key="6">
    <source>
        <dbReference type="SAM" id="MobiDB-lite"/>
    </source>
</evidence>
<dbReference type="Proteomes" id="UP000007303">
    <property type="component" value="Unassembled WGS sequence"/>
</dbReference>
<protein>
    <submittedName>
        <fullName evidence="8">(spotted green pufferfish) hypothetical protein</fullName>
    </submittedName>
</protein>
<dbReference type="Pfam" id="PF04103">
    <property type="entry name" value="CD20"/>
    <property type="match status" value="1"/>
</dbReference>
<dbReference type="GO" id="GO:0016020">
    <property type="term" value="C:membrane"/>
    <property type="evidence" value="ECO:0007669"/>
    <property type="project" value="UniProtKB-SubCell"/>
</dbReference>
<evidence type="ECO:0000256" key="1">
    <source>
        <dbReference type="ARBA" id="ARBA00004141"/>
    </source>
</evidence>
<dbReference type="EMBL" id="CAAE01007322">
    <property type="protein sequence ID" value="CAF90099.1"/>
    <property type="molecule type" value="Genomic_DNA"/>
</dbReference>
<feature type="transmembrane region" description="Helical" evidence="7">
    <location>
        <begin position="90"/>
        <end position="109"/>
    </location>
</feature>
<reference evidence="8" key="2">
    <citation type="submission" date="2004-02" db="EMBL/GenBank/DDBJ databases">
        <authorList>
            <consortium name="Genoscope"/>
            <consortium name="Whitehead Institute Centre for Genome Research"/>
        </authorList>
    </citation>
    <scope>NUCLEOTIDE SEQUENCE</scope>
</reference>
<accession>Q4TAI3</accession>
<dbReference type="KEGG" id="tng:GSTEN00004191G001"/>
<dbReference type="AlphaFoldDB" id="Q4TAI3"/>
<dbReference type="PANTHER" id="PTHR23320:SF125">
    <property type="entry name" value="TRANSMEMBRANE PROTEIN 176L.1-RELATED"/>
    <property type="match status" value="1"/>
</dbReference>
<evidence type="ECO:0000256" key="3">
    <source>
        <dbReference type="ARBA" id="ARBA00022692"/>
    </source>
</evidence>
<dbReference type="OrthoDB" id="8951938at2759"/>
<gene>
    <name evidence="8" type="ORF">GSTENG00004191001</name>
</gene>
<proteinExistence type="inferred from homology"/>
<keyword evidence="5 7" id="KW-0472">Membrane</keyword>
<sequence>MSVTVANSEGVTVLTLTADPNSACPPLCQILNGLCCSPRCCTASQQLKENQGTSQSLLGTLHILAGLLNILLSVILCAGGRYPWPIRESYFPFWIGGMYILIGAMCVWSERRPSPCLVILNVHLNIVGLAFAVAAIVLYSQSLADLYIRWICERDYYSTESPWQKLFEEKCREKMLLTEWLLRCIIILLIILSVMELCVSVSSAVLGIKALRNSSARENKSNEDPEQCTPLLAEASGDPTP</sequence>
<feature type="transmembrane region" description="Helical" evidence="7">
    <location>
        <begin position="180"/>
        <end position="208"/>
    </location>
</feature>
<dbReference type="InterPro" id="IPR007237">
    <property type="entry name" value="CD20-like"/>
</dbReference>
<reference evidence="8 10" key="1">
    <citation type="journal article" date="2004" name="Nature">
        <title>Genome duplication in the teleost fish Tetraodon nigroviridis reveals the early vertebrate proto-karyotype.</title>
        <authorList>
            <person name="Jaillon O."/>
            <person name="Aury J.-M."/>
            <person name="Brunet F."/>
            <person name="Petit J.-L."/>
            <person name="Stange-Thomann N."/>
            <person name="Mauceli E."/>
            <person name="Bouneau L."/>
            <person name="Fischer C."/>
            <person name="Ozouf-Costaz C."/>
            <person name="Bernot A."/>
            <person name="Nicaud S."/>
            <person name="Jaffe D."/>
            <person name="Fisher S."/>
            <person name="Lutfalla G."/>
            <person name="Dossat C."/>
            <person name="Segurens B."/>
            <person name="Dasilva C."/>
            <person name="Salanoubat M."/>
            <person name="Levy M."/>
            <person name="Boudet N."/>
            <person name="Castellano S."/>
            <person name="Anthouard V."/>
            <person name="Jubin C."/>
            <person name="Castelli V."/>
            <person name="Katinka M."/>
            <person name="Vacherie B."/>
            <person name="Biemont C."/>
            <person name="Skalli Z."/>
            <person name="Cattolico L."/>
            <person name="Poulain J."/>
            <person name="De Berardinis V."/>
            <person name="Cruaud C."/>
            <person name="Duprat S."/>
            <person name="Brottier P."/>
            <person name="Coutanceau J.-P."/>
            <person name="Gouzy J."/>
            <person name="Parra G."/>
            <person name="Lardier G."/>
            <person name="Chapple C."/>
            <person name="McKernan K.J."/>
            <person name="McEwan P."/>
            <person name="Bosak S."/>
            <person name="Kellis M."/>
            <person name="Volff J.-N."/>
            <person name="Guigo R."/>
            <person name="Zody M.C."/>
            <person name="Mesirov J."/>
            <person name="Lindblad-Toh K."/>
            <person name="Birren B."/>
            <person name="Nusbaum C."/>
            <person name="Kahn D."/>
            <person name="Robinson-Rechavi M."/>
            <person name="Laudet V."/>
            <person name="Schachter V."/>
            <person name="Quetier F."/>
            <person name="Saurin W."/>
            <person name="Scarpelli C."/>
            <person name="Wincker P."/>
            <person name="Lander E.S."/>
            <person name="Weissenbach J."/>
            <person name="Roest Crollius H."/>
        </authorList>
    </citation>
    <scope>NUCLEOTIDE SEQUENCE [LARGE SCALE GENOMIC DNA]</scope>
</reference>
<keyword evidence="4 7" id="KW-1133">Transmembrane helix</keyword>
<organism evidence="8">
    <name type="scientific">Tetraodon nigroviridis</name>
    <name type="common">Spotted green pufferfish</name>
    <name type="synonym">Chelonodon nigroviridis</name>
    <dbReference type="NCBI Taxonomy" id="99883"/>
    <lineage>
        <taxon>Eukaryota</taxon>
        <taxon>Metazoa</taxon>
        <taxon>Chordata</taxon>
        <taxon>Craniata</taxon>
        <taxon>Vertebrata</taxon>
        <taxon>Euteleostomi</taxon>
        <taxon>Actinopterygii</taxon>
        <taxon>Neopterygii</taxon>
        <taxon>Teleostei</taxon>
        <taxon>Neoteleostei</taxon>
        <taxon>Acanthomorphata</taxon>
        <taxon>Eupercaria</taxon>
        <taxon>Tetraodontiformes</taxon>
        <taxon>Tetradontoidea</taxon>
        <taxon>Tetraodontidae</taxon>
        <taxon>Tetraodon</taxon>
    </lineage>
</organism>
<dbReference type="PANTHER" id="PTHR23320">
    <property type="entry name" value="MEMBRANE-SPANNING 4-DOMAINS SUBFAMILY A MS4A -RELATED"/>
    <property type="match status" value="1"/>
</dbReference>
<dbReference type="OMA" id="KALCYNP"/>
<dbReference type="GeneTree" id="ENSGT00510000051675"/>
<evidence type="ECO:0000256" key="4">
    <source>
        <dbReference type="ARBA" id="ARBA00022989"/>
    </source>
</evidence>
<evidence type="ECO:0000256" key="2">
    <source>
        <dbReference type="ARBA" id="ARBA00009565"/>
    </source>
</evidence>
<evidence type="ECO:0000256" key="5">
    <source>
        <dbReference type="ARBA" id="ARBA00023136"/>
    </source>
</evidence>
<dbReference type="STRING" id="99883.ENSTNIP00000005515"/>